<sequence>MPVPVQSATLSPAAVALNRFGLGARPDDAPPADPKRSITDQFARFEVRPARFAALADGGALVARYRAQQEERRRLGKQEASAQAMAAVKVDRRDIGQDVQALYAEGVRARADAAVASDAPFVERMVHFWSNHFCVSADNPRVTALVPAFERDAIRPHVLGRFEDMLLAVERHPAMLLYLNQMQSVGPASPAALRNPDRKRGLNENLAREIMELHTLGVRSGYTQGDVTEFARALTGWSVDGLGGAKDQGDPNRFVFRPPQHEPGVRTILGKGYAEAGEGQARGVLADFAIAPATATHIATKLARHFAGDDPPPAMVARLAAVFAKGKGDLPTLYHAIVASPEAWVATPTKFKTPWDWTISALRGTGRRTVGAMQIAALQTQLGQRVWKPGAPAGWDDIAASWSGSDALLRRVEIAQQLAAPLAETIDARVLAPRIMPASLAVATADQIARSESRAGAIALMLVSPDFLRR</sequence>
<reference evidence="2" key="1">
    <citation type="journal article" date="2019" name="Int. J. Syst. Evol. Microbiol.">
        <title>The Global Catalogue of Microorganisms (GCM) 10K type strain sequencing project: providing services to taxonomists for standard genome sequencing and annotation.</title>
        <authorList>
            <consortium name="The Broad Institute Genomics Platform"/>
            <consortium name="The Broad Institute Genome Sequencing Center for Infectious Disease"/>
            <person name="Wu L."/>
            <person name="Ma J."/>
        </authorList>
    </citation>
    <scope>NUCLEOTIDE SEQUENCE [LARGE SCALE GENOMIC DNA]</scope>
    <source>
        <strain evidence="2">CGMCC 1.12702</strain>
    </source>
</reference>
<protein>
    <submittedName>
        <fullName evidence="1">DUF1800 family protein</fullName>
    </submittedName>
</protein>
<evidence type="ECO:0000313" key="2">
    <source>
        <dbReference type="Proteomes" id="UP001597400"/>
    </source>
</evidence>
<gene>
    <name evidence="1" type="ORF">ACFSGX_14445</name>
</gene>
<organism evidence="1 2">
    <name type="scientific">Sphingomonas arantia</name>
    <dbReference type="NCBI Taxonomy" id="1460676"/>
    <lineage>
        <taxon>Bacteria</taxon>
        <taxon>Pseudomonadati</taxon>
        <taxon>Pseudomonadota</taxon>
        <taxon>Alphaproteobacteria</taxon>
        <taxon>Sphingomonadales</taxon>
        <taxon>Sphingomonadaceae</taxon>
        <taxon>Sphingomonas</taxon>
    </lineage>
</organism>
<comment type="caution">
    <text evidence="1">The sequence shown here is derived from an EMBL/GenBank/DDBJ whole genome shotgun (WGS) entry which is preliminary data.</text>
</comment>
<evidence type="ECO:0000313" key="1">
    <source>
        <dbReference type="EMBL" id="MFD1951969.1"/>
    </source>
</evidence>
<dbReference type="Proteomes" id="UP001597400">
    <property type="component" value="Unassembled WGS sequence"/>
</dbReference>
<dbReference type="RefSeq" id="WP_380930982.1">
    <property type="nucleotide sequence ID" value="NZ_JBHUGS010000004.1"/>
</dbReference>
<keyword evidence="2" id="KW-1185">Reference proteome</keyword>
<dbReference type="Pfam" id="PF08811">
    <property type="entry name" value="DUF1800"/>
    <property type="match status" value="1"/>
</dbReference>
<name>A0ABW4U1M4_9SPHN</name>
<proteinExistence type="predicted"/>
<dbReference type="EMBL" id="JBHUGS010000004">
    <property type="protein sequence ID" value="MFD1951969.1"/>
    <property type="molecule type" value="Genomic_DNA"/>
</dbReference>
<dbReference type="InterPro" id="IPR014917">
    <property type="entry name" value="DUF1800"/>
</dbReference>
<accession>A0ABW4U1M4</accession>